<feature type="region of interest" description="Disordered" evidence="1">
    <location>
        <begin position="161"/>
        <end position="191"/>
    </location>
</feature>
<evidence type="ECO:0000256" key="1">
    <source>
        <dbReference type="SAM" id="MobiDB-lite"/>
    </source>
</evidence>
<accession>A0AAD8M260</accession>
<proteinExistence type="predicted"/>
<comment type="caution">
    <text evidence="2">The sequence shown here is derived from an EMBL/GenBank/DDBJ whole genome shotgun (WGS) entry which is preliminary data.</text>
</comment>
<evidence type="ECO:0000313" key="2">
    <source>
        <dbReference type="EMBL" id="KAK1357916.1"/>
    </source>
</evidence>
<dbReference type="EMBL" id="JAUIZM010000011">
    <property type="protein sequence ID" value="KAK1357916.1"/>
    <property type="molecule type" value="Genomic_DNA"/>
</dbReference>
<protein>
    <submittedName>
        <fullName evidence="2">1,3-beta-glucan synthase</fullName>
    </submittedName>
</protein>
<organism evidence="2 3">
    <name type="scientific">Heracleum sosnowskyi</name>
    <dbReference type="NCBI Taxonomy" id="360622"/>
    <lineage>
        <taxon>Eukaryota</taxon>
        <taxon>Viridiplantae</taxon>
        <taxon>Streptophyta</taxon>
        <taxon>Embryophyta</taxon>
        <taxon>Tracheophyta</taxon>
        <taxon>Spermatophyta</taxon>
        <taxon>Magnoliopsida</taxon>
        <taxon>eudicotyledons</taxon>
        <taxon>Gunneridae</taxon>
        <taxon>Pentapetalae</taxon>
        <taxon>asterids</taxon>
        <taxon>campanulids</taxon>
        <taxon>Apiales</taxon>
        <taxon>Apiaceae</taxon>
        <taxon>Apioideae</taxon>
        <taxon>apioid superclade</taxon>
        <taxon>Tordylieae</taxon>
        <taxon>Tordyliinae</taxon>
        <taxon>Heracleum</taxon>
    </lineage>
</organism>
<dbReference type="AlphaFoldDB" id="A0AAD8M260"/>
<name>A0AAD8M260_9APIA</name>
<dbReference type="Proteomes" id="UP001237642">
    <property type="component" value="Unassembled WGS sequence"/>
</dbReference>
<feature type="compositionally biased region" description="Polar residues" evidence="1">
    <location>
        <begin position="179"/>
        <end position="191"/>
    </location>
</feature>
<sequence length="191" mass="21721">MAQNLNPNSDGRCVLQFKTGLMSVIKQKLAKRDGARIDRNRDAERLWDFYQKYKRRHQVDDIQREEQRYRESGTFSANLGDLGLRSNETRKTFATLRALVEVMESLSKDSGPNGVGQLITEEFLFSSLKKWLSSSLGLRSNETRKTFATLRALVEVMESLSKDSGPNGVGQLITEEDVNSYSNSRFTTQKS</sequence>
<keyword evidence="3" id="KW-1185">Reference proteome</keyword>
<reference evidence="2" key="1">
    <citation type="submission" date="2023-02" db="EMBL/GenBank/DDBJ databases">
        <title>Genome of toxic invasive species Heracleum sosnowskyi carries increased number of genes despite the absence of recent whole-genome duplications.</title>
        <authorList>
            <person name="Schelkunov M."/>
            <person name="Shtratnikova V."/>
            <person name="Makarenko M."/>
            <person name="Klepikova A."/>
            <person name="Omelchenko D."/>
            <person name="Novikova G."/>
            <person name="Obukhova E."/>
            <person name="Bogdanov V."/>
            <person name="Penin A."/>
            <person name="Logacheva M."/>
        </authorList>
    </citation>
    <scope>NUCLEOTIDE SEQUENCE</scope>
    <source>
        <strain evidence="2">Hsosn_3</strain>
        <tissue evidence="2">Leaf</tissue>
    </source>
</reference>
<reference evidence="2" key="2">
    <citation type="submission" date="2023-05" db="EMBL/GenBank/DDBJ databases">
        <authorList>
            <person name="Schelkunov M.I."/>
        </authorList>
    </citation>
    <scope>NUCLEOTIDE SEQUENCE</scope>
    <source>
        <strain evidence="2">Hsosn_3</strain>
        <tissue evidence="2">Leaf</tissue>
    </source>
</reference>
<evidence type="ECO:0000313" key="3">
    <source>
        <dbReference type="Proteomes" id="UP001237642"/>
    </source>
</evidence>
<gene>
    <name evidence="2" type="ORF">POM88_051172</name>
</gene>